<dbReference type="STRING" id="451379.A0A0N5AXG3"/>
<evidence type="ECO:0000256" key="1">
    <source>
        <dbReference type="ARBA" id="ARBA00004123"/>
    </source>
</evidence>
<dbReference type="AlphaFoldDB" id="A0A0N5AXG3"/>
<proteinExistence type="inferred from homology"/>
<dbReference type="PANTHER" id="PTHR12940">
    <property type="entry name" value="ES-2 PROTEIN - RELATED"/>
    <property type="match status" value="1"/>
</dbReference>
<comment type="subcellular location">
    <subcellularLocation>
        <location evidence="1">Nucleus</location>
    </subcellularLocation>
</comment>
<dbReference type="InterPro" id="IPR019148">
    <property type="entry name" value="Nuclear_protein_DGCR14_ESS-2"/>
</dbReference>
<dbReference type="GO" id="GO:0071013">
    <property type="term" value="C:catalytic step 2 spliceosome"/>
    <property type="evidence" value="ECO:0007669"/>
    <property type="project" value="TreeGrafter"/>
</dbReference>
<evidence type="ECO:0000256" key="2">
    <source>
        <dbReference type="ARBA" id="ARBA00009072"/>
    </source>
</evidence>
<name>A0A0N5AXG3_9BILA</name>
<organism evidence="5 6">
    <name type="scientific">Syphacia muris</name>
    <dbReference type="NCBI Taxonomy" id="451379"/>
    <lineage>
        <taxon>Eukaryota</taxon>
        <taxon>Metazoa</taxon>
        <taxon>Ecdysozoa</taxon>
        <taxon>Nematoda</taxon>
        <taxon>Chromadorea</taxon>
        <taxon>Rhabditida</taxon>
        <taxon>Spirurina</taxon>
        <taxon>Oxyuridomorpha</taxon>
        <taxon>Oxyuroidea</taxon>
        <taxon>Oxyuridae</taxon>
        <taxon>Syphacia</taxon>
    </lineage>
</organism>
<evidence type="ECO:0000313" key="6">
    <source>
        <dbReference type="WBParaSite" id="SMUV_0000964001-mRNA-1"/>
    </source>
</evidence>
<keyword evidence="3" id="KW-0539">Nucleus</keyword>
<dbReference type="Proteomes" id="UP000046393">
    <property type="component" value="Unplaced"/>
</dbReference>
<dbReference type="PANTHER" id="PTHR12940:SF0">
    <property type="entry name" value="SPLICING FACTOR ESS-2 HOMOLOG"/>
    <property type="match status" value="1"/>
</dbReference>
<feature type="compositionally biased region" description="Polar residues" evidence="4">
    <location>
        <begin position="119"/>
        <end position="136"/>
    </location>
</feature>
<accession>A0A0N5AXG3</accession>
<evidence type="ECO:0000313" key="5">
    <source>
        <dbReference type="Proteomes" id="UP000046393"/>
    </source>
</evidence>
<feature type="region of interest" description="Disordered" evidence="4">
    <location>
        <begin position="492"/>
        <end position="511"/>
    </location>
</feature>
<feature type="region of interest" description="Disordered" evidence="4">
    <location>
        <begin position="431"/>
        <end position="450"/>
    </location>
</feature>
<feature type="region of interest" description="Disordered" evidence="4">
    <location>
        <begin position="1"/>
        <end position="24"/>
    </location>
</feature>
<protein>
    <submittedName>
        <fullName evidence="6">DGCR14-like protein</fullName>
    </submittedName>
</protein>
<comment type="similarity">
    <text evidence="2">Belongs to the ESS2 family.</text>
</comment>
<evidence type="ECO:0000256" key="4">
    <source>
        <dbReference type="SAM" id="MobiDB-lite"/>
    </source>
</evidence>
<keyword evidence="5" id="KW-1185">Reference proteome</keyword>
<reference evidence="6" key="1">
    <citation type="submission" date="2017-02" db="UniProtKB">
        <authorList>
            <consortium name="WormBaseParasite"/>
        </authorList>
    </citation>
    <scope>IDENTIFICATION</scope>
</reference>
<feature type="compositionally biased region" description="Low complexity" evidence="4">
    <location>
        <begin position="435"/>
        <end position="444"/>
    </location>
</feature>
<dbReference type="Pfam" id="PF09751">
    <property type="entry name" value="Es2"/>
    <property type="match status" value="1"/>
</dbReference>
<feature type="region of interest" description="Disordered" evidence="4">
    <location>
        <begin position="95"/>
        <end position="145"/>
    </location>
</feature>
<sequence length="511" mass="57256">MSVTSNEVEEKTGSSMLLHSSRSSKDALLSAKKLETVKSVRTVLPEEEYLEGLEKIIVKDYFPELPKLKAQKEYLDAIASNDLTRVRELQLRYSTKRTERRTSPFTHRSPEVFDPETPGPSNLESSTEGDNISNSHSKNEATKKDSDNLTVDNYLNKFTSEDNASFEELVALYNKKEKIRNSWMYEAEVKHNNELVYRGPQMVTAADEQLMISASSTAHTEKPKDLDNWTYKARNSVLFNVEEAPLTVEEHLQRQKMNQKVINKEATRLSGDFLSEGRSVKDKTGLQPNNGQVGKVDVTGHEVGTSKKQLFELVSTPSPAPGVDESPFMTWGEIEGTPFRLDASDLTPSFNNAPTFKIPEVPVREQIAQEITERIAQRYRNKKNAAIRQAEKLHSRTPSFGSIRSSERLLLMSPAARRLATKGLGIRLGSDKSLRSSYSPSPLSALRTTPSRSPFITRKSFVRENRKATPSMLNTKEHSSITDNLLNFGESTAATSAKSKTSRPTAADFFD</sequence>
<evidence type="ECO:0000256" key="3">
    <source>
        <dbReference type="ARBA" id="ARBA00023242"/>
    </source>
</evidence>
<dbReference type="WBParaSite" id="SMUV_0000964001-mRNA-1">
    <property type="protein sequence ID" value="SMUV_0000964001-mRNA-1"/>
    <property type="gene ID" value="SMUV_0000964001"/>
</dbReference>